<evidence type="ECO:0000256" key="7">
    <source>
        <dbReference type="PROSITE-ProRule" id="PRU00409"/>
    </source>
</evidence>
<evidence type="ECO:0000256" key="6">
    <source>
        <dbReference type="ARBA" id="ARBA00047359"/>
    </source>
</evidence>
<dbReference type="PROSITE" id="PS00867">
    <property type="entry name" value="CPSASE_2"/>
    <property type="match status" value="1"/>
</dbReference>
<keyword evidence="10" id="KW-1185">Reference proteome</keyword>
<dbReference type="InterPro" id="IPR002474">
    <property type="entry name" value="CarbamoylP_synth_ssu_N"/>
</dbReference>
<dbReference type="GO" id="GO:0004088">
    <property type="term" value="F:carbamoyl-phosphate synthase (glutamine-hydrolyzing) activity"/>
    <property type="evidence" value="ECO:0007669"/>
    <property type="project" value="TreeGrafter"/>
</dbReference>
<dbReference type="Pfam" id="PF02787">
    <property type="entry name" value="CPSase_L_D3"/>
    <property type="match status" value="1"/>
</dbReference>
<dbReference type="GO" id="GO:0004070">
    <property type="term" value="F:aspartate carbamoyltransferase activity"/>
    <property type="evidence" value="ECO:0007669"/>
    <property type="project" value="TreeGrafter"/>
</dbReference>
<dbReference type="Pfam" id="PF00117">
    <property type="entry name" value="GATase"/>
    <property type="match status" value="1"/>
</dbReference>
<dbReference type="Gene3D" id="1.10.1030.10">
    <property type="entry name" value="Carbamoyl-phosphate synthetase, large subunit oligomerisation domain"/>
    <property type="match status" value="1"/>
</dbReference>
<dbReference type="PROSITE" id="PS00866">
    <property type="entry name" value="CPSASE_1"/>
    <property type="match status" value="1"/>
</dbReference>
<dbReference type="SUPFAM" id="SSF52021">
    <property type="entry name" value="Carbamoyl phosphate synthetase, small subunit N-terminal domain"/>
    <property type="match status" value="1"/>
</dbReference>
<evidence type="ECO:0000256" key="5">
    <source>
        <dbReference type="ARBA" id="ARBA00022840"/>
    </source>
</evidence>
<feature type="domain" description="ATP-grasp" evidence="8">
    <location>
        <begin position="404"/>
        <end position="596"/>
    </location>
</feature>
<keyword evidence="4 7" id="KW-0547">Nucleotide-binding</keyword>
<dbReference type="GO" id="GO:0019240">
    <property type="term" value="P:citrulline biosynthetic process"/>
    <property type="evidence" value="ECO:0007669"/>
    <property type="project" value="TreeGrafter"/>
</dbReference>
<dbReference type="FunFam" id="3.40.50.20:FF:000001">
    <property type="entry name" value="Carbamoyl-phosphate synthase large chain"/>
    <property type="match status" value="1"/>
</dbReference>
<dbReference type="InterPro" id="IPR036897">
    <property type="entry name" value="CarbamoylP_synth_lsu_oligo_sf"/>
</dbReference>
<dbReference type="GO" id="GO:0004087">
    <property type="term" value="F:carbamoyl-phosphate synthase (ammonia) activity"/>
    <property type="evidence" value="ECO:0007669"/>
    <property type="project" value="UniProtKB-EC"/>
</dbReference>
<evidence type="ECO:0000256" key="3">
    <source>
        <dbReference type="ARBA" id="ARBA00022737"/>
    </source>
</evidence>
<dbReference type="GO" id="GO:0006541">
    <property type="term" value="P:glutamine metabolic process"/>
    <property type="evidence" value="ECO:0007669"/>
    <property type="project" value="TreeGrafter"/>
</dbReference>
<evidence type="ECO:0000259" key="8">
    <source>
        <dbReference type="PROSITE" id="PS50975"/>
    </source>
</evidence>
<dbReference type="GO" id="GO:0006207">
    <property type="term" value="P:'de novo' pyrimidine nucleobase biosynthetic process"/>
    <property type="evidence" value="ECO:0007669"/>
    <property type="project" value="TreeGrafter"/>
</dbReference>
<dbReference type="Gene3D" id="3.40.50.20">
    <property type="match status" value="1"/>
</dbReference>
<evidence type="ECO:0000313" key="9">
    <source>
        <dbReference type="EMBL" id="KAK2178548.1"/>
    </source>
</evidence>
<dbReference type="PROSITE" id="PS50975">
    <property type="entry name" value="ATP_GRASP"/>
    <property type="match status" value="1"/>
</dbReference>
<dbReference type="Gene3D" id="3.40.50.880">
    <property type="match status" value="1"/>
</dbReference>
<dbReference type="InterPro" id="IPR005479">
    <property type="entry name" value="CPAse_ATP-bd"/>
</dbReference>
<dbReference type="GO" id="GO:0005829">
    <property type="term" value="C:cytosol"/>
    <property type="evidence" value="ECO:0007669"/>
    <property type="project" value="TreeGrafter"/>
</dbReference>
<keyword evidence="1" id="KW-0436">Ligase</keyword>
<dbReference type="AlphaFoldDB" id="A0AAD9KVN8"/>
<organism evidence="9 10">
    <name type="scientific">Ridgeia piscesae</name>
    <name type="common">Tubeworm</name>
    <dbReference type="NCBI Taxonomy" id="27915"/>
    <lineage>
        <taxon>Eukaryota</taxon>
        <taxon>Metazoa</taxon>
        <taxon>Spiralia</taxon>
        <taxon>Lophotrochozoa</taxon>
        <taxon>Annelida</taxon>
        <taxon>Polychaeta</taxon>
        <taxon>Sedentaria</taxon>
        <taxon>Canalipalpata</taxon>
        <taxon>Sabellida</taxon>
        <taxon>Siboglinidae</taxon>
        <taxon>Ridgeia</taxon>
    </lineage>
</organism>
<name>A0AAD9KVN8_RIDPI</name>
<dbReference type="PANTHER" id="PTHR11405">
    <property type="entry name" value="CARBAMOYLTRANSFERASE FAMILY MEMBER"/>
    <property type="match status" value="1"/>
</dbReference>
<dbReference type="InterPro" id="IPR005480">
    <property type="entry name" value="CPSase_lsu_oligo"/>
</dbReference>
<dbReference type="InterPro" id="IPR036480">
    <property type="entry name" value="CarbP_synth_ssu_N_sf"/>
</dbReference>
<dbReference type="SUPFAM" id="SSF56059">
    <property type="entry name" value="Glutathione synthetase ATP-binding domain-like"/>
    <property type="match status" value="1"/>
</dbReference>
<proteinExistence type="predicted"/>
<dbReference type="Proteomes" id="UP001209878">
    <property type="component" value="Unassembled WGS sequence"/>
</dbReference>
<accession>A0AAD9KVN8</accession>
<keyword evidence="2" id="KW-0479">Metal-binding</keyword>
<dbReference type="FunFam" id="1.10.1030.10:FF:000001">
    <property type="entry name" value="Carbamoyl-phosphate synthase large chain"/>
    <property type="match status" value="1"/>
</dbReference>
<dbReference type="InterPro" id="IPR058047">
    <property type="entry name" value="CPSase_preATP-grasp"/>
</dbReference>
<evidence type="ECO:0000313" key="10">
    <source>
        <dbReference type="Proteomes" id="UP001209878"/>
    </source>
</evidence>
<comment type="caution">
    <text evidence="9">The sequence shown here is derived from an EMBL/GenBank/DDBJ whole genome shotgun (WGS) entry which is preliminary data.</text>
</comment>
<dbReference type="Pfam" id="PF02786">
    <property type="entry name" value="CPSase_L_D2"/>
    <property type="match status" value="1"/>
</dbReference>
<keyword evidence="5 7" id="KW-0067">ATP-binding</keyword>
<protein>
    <recommendedName>
        <fullName evidence="8">ATP-grasp domain-containing protein</fullName>
    </recommendedName>
</protein>
<dbReference type="PRINTS" id="PR00098">
    <property type="entry name" value="CPSASE"/>
</dbReference>
<dbReference type="GO" id="GO:0004151">
    <property type="term" value="F:dihydroorotase activity"/>
    <property type="evidence" value="ECO:0007669"/>
    <property type="project" value="TreeGrafter"/>
</dbReference>
<dbReference type="InterPro" id="IPR005483">
    <property type="entry name" value="CPSase_dom"/>
</dbReference>
<dbReference type="PRINTS" id="PR00099">
    <property type="entry name" value="CPSGATASE"/>
</dbReference>
<dbReference type="InterPro" id="IPR029062">
    <property type="entry name" value="Class_I_gatase-like"/>
</dbReference>
<dbReference type="SMART" id="SM01097">
    <property type="entry name" value="CPSase_sm_chain"/>
    <property type="match status" value="1"/>
</dbReference>
<dbReference type="InterPro" id="IPR017926">
    <property type="entry name" value="GATASE"/>
</dbReference>
<dbReference type="InterPro" id="IPR016185">
    <property type="entry name" value="PreATP-grasp_dom_sf"/>
</dbReference>
<evidence type="ECO:0000256" key="2">
    <source>
        <dbReference type="ARBA" id="ARBA00022723"/>
    </source>
</evidence>
<dbReference type="SMART" id="SM01096">
    <property type="entry name" value="CPSase_L_D3"/>
    <property type="match status" value="1"/>
</dbReference>
<dbReference type="NCBIfam" id="NF009475">
    <property type="entry name" value="PRK12838.1"/>
    <property type="match status" value="1"/>
</dbReference>
<dbReference type="Gene3D" id="3.30.470.20">
    <property type="entry name" value="ATP-grasp fold, B domain"/>
    <property type="match status" value="1"/>
</dbReference>
<dbReference type="SUPFAM" id="SSF52440">
    <property type="entry name" value="PreATP-grasp domain"/>
    <property type="match status" value="2"/>
</dbReference>
<dbReference type="PROSITE" id="PS51273">
    <property type="entry name" value="GATASE_TYPE_1"/>
    <property type="match status" value="1"/>
</dbReference>
<dbReference type="FunFam" id="3.30.470.20:FF:000001">
    <property type="entry name" value="Carbamoyl-phosphate synthase large chain"/>
    <property type="match status" value="1"/>
</dbReference>
<evidence type="ECO:0000256" key="1">
    <source>
        <dbReference type="ARBA" id="ARBA00022598"/>
    </source>
</evidence>
<keyword evidence="3" id="KW-0677">Repeat</keyword>
<dbReference type="GO" id="GO:0006228">
    <property type="term" value="P:UTP biosynthetic process"/>
    <property type="evidence" value="ECO:0007669"/>
    <property type="project" value="TreeGrafter"/>
</dbReference>
<dbReference type="SUPFAM" id="SSF52317">
    <property type="entry name" value="Class I glutamine amidotransferase-like"/>
    <property type="match status" value="1"/>
</dbReference>
<dbReference type="GO" id="GO:0046872">
    <property type="term" value="F:metal ion binding"/>
    <property type="evidence" value="ECO:0007669"/>
    <property type="project" value="UniProtKB-KW"/>
</dbReference>
<evidence type="ECO:0000256" key="4">
    <source>
        <dbReference type="ARBA" id="ARBA00022741"/>
    </source>
</evidence>
<dbReference type="PRINTS" id="PR00096">
    <property type="entry name" value="GATASE"/>
</dbReference>
<dbReference type="GO" id="GO:0005524">
    <property type="term" value="F:ATP binding"/>
    <property type="evidence" value="ECO:0007669"/>
    <property type="project" value="UniProtKB-UniRule"/>
</dbReference>
<dbReference type="InterPro" id="IPR035686">
    <property type="entry name" value="CPSase_GATase1"/>
</dbReference>
<dbReference type="CDD" id="cd01744">
    <property type="entry name" value="GATase1_CPSase"/>
    <property type="match status" value="1"/>
</dbReference>
<dbReference type="SUPFAM" id="SSF48108">
    <property type="entry name" value="Carbamoyl phosphate synthetase, large subunit connection domain"/>
    <property type="match status" value="1"/>
</dbReference>
<dbReference type="NCBIfam" id="NF003671">
    <property type="entry name" value="PRK05294.1"/>
    <property type="match status" value="1"/>
</dbReference>
<dbReference type="FunFam" id="3.40.50.880:FF:000006">
    <property type="entry name" value="Carbamoyl-phosphate synthase 1, mitochondrial"/>
    <property type="match status" value="1"/>
</dbReference>
<dbReference type="PANTHER" id="PTHR11405:SF5">
    <property type="entry name" value="CAD PROTEIN"/>
    <property type="match status" value="1"/>
</dbReference>
<gene>
    <name evidence="9" type="ORF">NP493_539g02013</name>
</gene>
<comment type="catalytic activity">
    <reaction evidence="6">
        <text>hydrogencarbonate + NH4(+) + 2 ATP = carbamoyl phosphate + 2 ADP + phosphate + 2 H(+)</text>
        <dbReference type="Rhea" id="RHEA:18029"/>
        <dbReference type="ChEBI" id="CHEBI:15378"/>
        <dbReference type="ChEBI" id="CHEBI:17544"/>
        <dbReference type="ChEBI" id="CHEBI:28938"/>
        <dbReference type="ChEBI" id="CHEBI:30616"/>
        <dbReference type="ChEBI" id="CHEBI:43474"/>
        <dbReference type="ChEBI" id="CHEBI:58228"/>
        <dbReference type="ChEBI" id="CHEBI:456216"/>
        <dbReference type="EC" id="6.3.4.16"/>
    </reaction>
</comment>
<dbReference type="InterPro" id="IPR011761">
    <property type="entry name" value="ATP-grasp"/>
</dbReference>
<dbReference type="Pfam" id="PF00988">
    <property type="entry name" value="CPSase_sm_chain"/>
    <property type="match status" value="1"/>
</dbReference>
<dbReference type="EMBL" id="JAODUO010000539">
    <property type="protein sequence ID" value="KAK2178548.1"/>
    <property type="molecule type" value="Genomic_DNA"/>
</dbReference>
<dbReference type="Pfam" id="PF25596">
    <property type="entry name" value="CPSase_L_D1"/>
    <property type="match status" value="1"/>
</dbReference>
<dbReference type="PRINTS" id="PR00097">
    <property type="entry name" value="ANTSNTHASEII"/>
</dbReference>
<sequence>MSGTLHLQDGTLFTGTCFGATENVTGEVVFQTGMVGYPESLTDPSYKSQILVLTYPLIGNYGIPGVDTRALTKKIREKGTMLGKIIMEGCNADEFPLDDPNQRHLVAEVSTKNVRVYNQGGDVKVLVIDCGLKTNQIRCLCDRGASVTVVPWDHSFDVADYDGLFISNGPGDPQMCKKTIDNIRSVINSPSVKPVFGICLGHQLLAVAAGAKTYKMKYGNRGHNQPCTHKSTQRCFITTQNHGFAVDVDSLSSDWSVLFTNENDKTNEGIVHNSKPFFSVQFHPEHMAGPTDLELLFDVFLQQAIKALREEDVQCVLINPNIATVQTSKDMADKVYFLPINPEYVTQVIKTERPSGILLNFGGQTALNCGIQLQKDAVLKTYGVQVLGTPISSIESTEDRKLFAEKMEEIHEKVAPSEAVYTVEQALSAAAKIGYPVMIRAAYALGGLGSGFSDNEEELLALVTVAFKHTNQVLVDKSMKGWKEVEYEVVRDAYDNCITVCNMENVDPLGIHTGESIVVAPSQTLSNTEYYMLRSTAIKVIRHLGIVGECNIQYALNPESQEYYIIEVNARLSRSSALASKATGYPLAYIAAKLSLGHSLRSLKNSVTNSTTACFEPSLDYCVVKIPRWDLNKFSRVSKKIGSSMKSVGEVMSIGRKFEEAFQKALRMVDENCLGFEPCHEPVSDEELRNPTDRRMFVLAAALHADYSVDQLYELTKIDRWFLNNFKNIVTMQRKLENLKGIALTHDALVEVKQLGFSDKQIALAVESTELVVRQTRQELGVSPWVKQIDTVAAEWPASTNYLYLTYSGIEHDVQFPGGHTMVLGSGVYRIGSSVEFDWCAVSCIKELRRVGGRLSQLEG</sequence>
<reference evidence="9" key="1">
    <citation type="journal article" date="2023" name="Mol. Biol. Evol.">
        <title>Third-Generation Sequencing Reveals the Adaptive Role of the Epigenome in Three Deep-Sea Polychaetes.</title>
        <authorList>
            <person name="Perez M."/>
            <person name="Aroh O."/>
            <person name="Sun Y."/>
            <person name="Lan Y."/>
            <person name="Juniper S.K."/>
            <person name="Young C.R."/>
            <person name="Angers B."/>
            <person name="Qian P.Y."/>
        </authorList>
    </citation>
    <scope>NUCLEOTIDE SEQUENCE</scope>
    <source>
        <strain evidence="9">R07B-5</strain>
    </source>
</reference>
<dbReference type="Gene3D" id="3.50.30.20">
    <property type="entry name" value="Carbamoyl-phosphate synthase small subunit, N-terminal domain"/>
    <property type="match status" value="2"/>
</dbReference>